<keyword evidence="5" id="KW-1185">Reference proteome</keyword>
<dbReference type="SUPFAM" id="SSF52540">
    <property type="entry name" value="P-loop containing nucleoside triphosphate hydrolases"/>
    <property type="match status" value="2"/>
</dbReference>
<dbReference type="InterPro" id="IPR003439">
    <property type="entry name" value="ABC_transporter-like_ATP-bd"/>
</dbReference>
<dbReference type="PROSITE" id="PS00211">
    <property type="entry name" value="ABC_TRANSPORTER_1"/>
    <property type="match status" value="1"/>
</dbReference>
<dbReference type="SMART" id="SM00382">
    <property type="entry name" value="AAA"/>
    <property type="match status" value="2"/>
</dbReference>
<dbReference type="InterPro" id="IPR017871">
    <property type="entry name" value="ABC_transporter-like_CS"/>
</dbReference>
<dbReference type="PANTHER" id="PTHR43158:SF2">
    <property type="entry name" value="SKFA PEPTIDE EXPORT ATP-BINDING PROTEIN SKFE"/>
    <property type="match status" value="1"/>
</dbReference>
<dbReference type="PROSITE" id="PS50893">
    <property type="entry name" value="ABC_TRANSPORTER_2"/>
    <property type="match status" value="2"/>
</dbReference>
<dbReference type="Proteomes" id="UP001200470">
    <property type="component" value="Unassembled WGS sequence"/>
</dbReference>
<dbReference type="Pfam" id="PF00005">
    <property type="entry name" value="ABC_tran"/>
    <property type="match status" value="2"/>
</dbReference>
<evidence type="ECO:0000259" key="3">
    <source>
        <dbReference type="PROSITE" id="PS50893"/>
    </source>
</evidence>
<dbReference type="Gene3D" id="3.40.50.300">
    <property type="entry name" value="P-loop containing nucleotide triphosphate hydrolases"/>
    <property type="match status" value="2"/>
</dbReference>
<reference evidence="4 5" key="1">
    <citation type="submission" date="2020-12" db="EMBL/GenBank/DDBJ databases">
        <title>Whole genome sequences of gut porcine anaerobes.</title>
        <authorList>
            <person name="Kubasova T."/>
            <person name="Jahodarova E."/>
            <person name="Rychlik I."/>
        </authorList>
    </citation>
    <scope>NUCLEOTIDE SEQUENCE [LARGE SCALE GENOMIC DNA]</scope>
    <source>
        <strain evidence="4 5">An925</strain>
    </source>
</reference>
<evidence type="ECO:0000313" key="4">
    <source>
        <dbReference type="EMBL" id="MCF2564410.1"/>
    </source>
</evidence>
<feature type="domain" description="ABC transporter" evidence="3">
    <location>
        <begin position="276"/>
        <end position="492"/>
    </location>
</feature>
<feature type="domain" description="ABC transporter" evidence="3">
    <location>
        <begin position="2"/>
        <end position="253"/>
    </location>
</feature>
<proteinExistence type="predicted"/>
<dbReference type="EMBL" id="JADYTN010000023">
    <property type="protein sequence ID" value="MCF2564410.1"/>
    <property type="molecule type" value="Genomic_DNA"/>
</dbReference>
<gene>
    <name evidence="4" type="ORF">I6E12_09835</name>
</gene>
<evidence type="ECO:0000256" key="1">
    <source>
        <dbReference type="ARBA" id="ARBA00022741"/>
    </source>
</evidence>
<evidence type="ECO:0000256" key="2">
    <source>
        <dbReference type="ARBA" id="ARBA00022840"/>
    </source>
</evidence>
<evidence type="ECO:0000313" key="5">
    <source>
        <dbReference type="Proteomes" id="UP001200470"/>
    </source>
</evidence>
<organism evidence="4 5">
    <name type="scientific">Xylanibacter brevis</name>
    <dbReference type="NCBI Taxonomy" id="83231"/>
    <lineage>
        <taxon>Bacteria</taxon>
        <taxon>Pseudomonadati</taxon>
        <taxon>Bacteroidota</taxon>
        <taxon>Bacteroidia</taxon>
        <taxon>Bacteroidales</taxon>
        <taxon>Prevotellaceae</taxon>
        <taxon>Xylanibacter</taxon>
    </lineage>
</organism>
<dbReference type="InterPro" id="IPR027417">
    <property type="entry name" value="P-loop_NTPase"/>
</dbReference>
<name>A0ABS9CHR9_9BACT</name>
<protein>
    <submittedName>
        <fullName evidence="4">ATP-binding cassette domain-containing protein</fullName>
    </submittedName>
</protein>
<sequence length="493" mass="56662">MQKIIDIQQGVTRMEEWRMAQPVDFQSLDGEHIAIVGRNGSGKSMLVDIITGRHPLRLQPPKYDFSPSTKPLVSDNIRYITFRDSYGTSDGAYYLQQRWNQHDIDPETPRVGDLLEEAYQMAGEDTPEHRGLQQHLYELFHIQQLTDKYIISLSSGELRKFQLTKTLLADPRVLIMDNPFIGLDATTRDQLKVLLSTLAHERALQIILVLSKTDDIPDFITHVVEVKQGVVQPKCTLEEYNNRQPTIPSHVLSEEKREAIIQLPNKANDYTAHQVIAMHQVGIRYGERTILKELDWTVCDGERWALSGQNGSGKSTLLSLVCADNPQSYACDITLFDRQRGSGESIWDIKRHIGYVSPEMHRAYQKDLPAVRIVASGLKDSVGLYVKPNPEEYEICRWWMDIFGLEGLYDRPFLKLSSGEQRLVLLARAFVKDPQLIILDEPLHGLDLYNRRLVKDVIETFCQRPHKTMVMVTHYEEELPNNITNKIYLIKQQ</sequence>
<dbReference type="RefSeq" id="WP_094435854.1">
    <property type="nucleotide sequence ID" value="NZ_JADYTN010000023.1"/>
</dbReference>
<dbReference type="InterPro" id="IPR003593">
    <property type="entry name" value="AAA+_ATPase"/>
</dbReference>
<accession>A0ABS9CHR9</accession>
<keyword evidence="2 4" id="KW-0067">ATP-binding</keyword>
<keyword evidence="1" id="KW-0547">Nucleotide-binding</keyword>
<dbReference type="GO" id="GO:0005524">
    <property type="term" value="F:ATP binding"/>
    <property type="evidence" value="ECO:0007669"/>
    <property type="project" value="UniProtKB-KW"/>
</dbReference>
<comment type="caution">
    <text evidence="4">The sequence shown here is derived from an EMBL/GenBank/DDBJ whole genome shotgun (WGS) entry which is preliminary data.</text>
</comment>
<dbReference type="PANTHER" id="PTHR43158">
    <property type="entry name" value="SKFA PEPTIDE EXPORT ATP-BINDING PROTEIN SKFE"/>
    <property type="match status" value="1"/>
</dbReference>